<evidence type="ECO:0000313" key="1">
    <source>
        <dbReference type="EMBL" id="NEV68594.1"/>
    </source>
</evidence>
<proteinExistence type="predicted"/>
<accession>A0A0C1V820</accession>
<reference evidence="1" key="1">
    <citation type="submission" date="2014-11" db="EMBL/GenBank/DDBJ databases">
        <authorList>
            <person name="Malar M.C."/>
            <person name="Sen D."/>
            <person name="Tripathy S."/>
        </authorList>
    </citation>
    <scope>NUCLEOTIDE SEQUENCE</scope>
    <source>
        <strain evidence="1">BDU141951</strain>
    </source>
</reference>
<sequence length="162" mass="18475">MNSEPTDLLDNLTYSAKAGGYFFMGLALFGLGLMLLVPLGVFELSATASPNFVGLWLMFCVGLMGIGGWLLDYKRRLRRALANRQTFYPARLLERHGPTEFGWFIKVEVERSPTQLQRGKQRFLEEPHWLVGDRLVICVLADGRRFFPKELTQRADVGYLQT</sequence>
<protein>
    <submittedName>
        <fullName evidence="1">Uncharacterized protein</fullName>
    </submittedName>
</protein>
<reference evidence="1" key="3">
    <citation type="submission" date="2020-02" db="EMBL/GenBank/DDBJ databases">
        <authorList>
            <person name="Sarangi A.N."/>
            <person name="Ghosh S."/>
            <person name="Mukherjee M."/>
            <person name="Tripathy S."/>
        </authorList>
    </citation>
    <scope>NUCLEOTIDE SEQUENCE</scope>
    <source>
        <strain evidence="1">BDU141951</strain>
    </source>
</reference>
<comment type="caution">
    <text evidence="1">The sequence shown here is derived from an EMBL/GenBank/DDBJ whole genome shotgun (WGS) entry which is preliminary data.</text>
</comment>
<reference evidence="1" key="2">
    <citation type="journal article" date="2015" name="Genome Announc.">
        <title>Draft Genome Sequence of Filamentous Marine Cyanobacterium Lyngbya confervoides Strain BDU141951.</title>
        <authorList>
            <person name="Chandrababunaidu M.M."/>
            <person name="Sen D."/>
            <person name="Tripathy S."/>
        </authorList>
    </citation>
    <scope>NUCLEOTIDE SEQUENCE</scope>
    <source>
        <strain evidence="1">BDU141951</strain>
    </source>
</reference>
<name>A0A0C1V820_9CYAN</name>
<gene>
    <name evidence="1" type="ORF">QQ91_015890</name>
</gene>
<organism evidence="1">
    <name type="scientific">Lyngbya confervoides BDU141951</name>
    <dbReference type="NCBI Taxonomy" id="1574623"/>
    <lineage>
        <taxon>Bacteria</taxon>
        <taxon>Bacillati</taxon>
        <taxon>Cyanobacteriota</taxon>
        <taxon>Cyanophyceae</taxon>
        <taxon>Oscillatoriophycideae</taxon>
        <taxon>Oscillatoriales</taxon>
        <taxon>Microcoleaceae</taxon>
        <taxon>Lyngbya</taxon>
    </lineage>
</organism>
<dbReference type="EMBL" id="JTHE02000003">
    <property type="protein sequence ID" value="NEV68594.1"/>
    <property type="molecule type" value="Genomic_DNA"/>
</dbReference>
<dbReference type="AlphaFoldDB" id="A0A0C1V820"/>